<feature type="domain" description="Transcription regulator PadR N-terminal" evidence="1">
    <location>
        <begin position="7"/>
        <end position="80"/>
    </location>
</feature>
<dbReference type="RefSeq" id="WP_398279954.1">
    <property type="nucleotide sequence ID" value="NZ_JBITLV010000003.1"/>
</dbReference>
<protein>
    <submittedName>
        <fullName evidence="2">PadR family transcriptional regulator</fullName>
    </submittedName>
</protein>
<dbReference type="Pfam" id="PF03551">
    <property type="entry name" value="PadR"/>
    <property type="match status" value="1"/>
</dbReference>
<dbReference type="SUPFAM" id="SSF46785">
    <property type="entry name" value="Winged helix' DNA-binding domain"/>
    <property type="match status" value="1"/>
</dbReference>
<reference evidence="2 3" key="1">
    <citation type="submission" date="2024-10" db="EMBL/GenBank/DDBJ databases">
        <title>The Natural Products Discovery Center: Release of the First 8490 Sequenced Strains for Exploring Actinobacteria Biosynthetic Diversity.</title>
        <authorList>
            <person name="Kalkreuter E."/>
            <person name="Kautsar S.A."/>
            <person name="Yang D."/>
            <person name="Bader C.D."/>
            <person name="Teijaro C.N."/>
            <person name="Fluegel L."/>
            <person name="Davis C.M."/>
            <person name="Simpson J.R."/>
            <person name="Lauterbach L."/>
            <person name="Steele A.D."/>
            <person name="Gui C."/>
            <person name="Meng S."/>
            <person name="Li G."/>
            <person name="Viehrig K."/>
            <person name="Ye F."/>
            <person name="Su P."/>
            <person name="Kiefer A.F."/>
            <person name="Nichols A."/>
            <person name="Cepeda A.J."/>
            <person name="Yan W."/>
            <person name="Fan B."/>
            <person name="Jiang Y."/>
            <person name="Adhikari A."/>
            <person name="Zheng C.-J."/>
            <person name="Schuster L."/>
            <person name="Cowan T.M."/>
            <person name="Smanski M.J."/>
            <person name="Chevrette M.G."/>
            <person name="De Carvalho L.P.S."/>
            <person name="Shen B."/>
        </authorList>
    </citation>
    <scope>NUCLEOTIDE SEQUENCE [LARGE SCALE GENOMIC DNA]</scope>
    <source>
        <strain evidence="2 3">NPDC049639</strain>
    </source>
</reference>
<dbReference type="InterPro" id="IPR036390">
    <property type="entry name" value="WH_DNA-bd_sf"/>
</dbReference>
<name>A0ABW8AN06_9ACTN</name>
<evidence type="ECO:0000259" key="1">
    <source>
        <dbReference type="Pfam" id="PF03551"/>
    </source>
</evidence>
<dbReference type="Proteomes" id="UP001612915">
    <property type="component" value="Unassembled WGS sequence"/>
</dbReference>
<evidence type="ECO:0000313" key="3">
    <source>
        <dbReference type="Proteomes" id="UP001612915"/>
    </source>
</evidence>
<dbReference type="InterPro" id="IPR005149">
    <property type="entry name" value="Tscrpt_reg_PadR_N"/>
</dbReference>
<comment type="caution">
    <text evidence="2">The sequence shown here is derived from an EMBL/GenBank/DDBJ whole genome shotgun (WGS) entry which is preliminary data.</text>
</comment>
<dbReference type="PANTHER" id="PTHR43252:SF6">
    <property type="entry name" value="NEGATIVE TRANSCRIPTION REGULATOR PADR"/>
    <property type="match status" value="1"/>
</dbReference>
<keyword evidence="3" id="KW-1185">Reference proteome</keyword>
<dbReference type="EMBL" id="JBITLV010000003">
    <property type="protein sequence ID" value="MFI7587731.1"/>
    <property type="molecule type" value="Genomic_DNA"/>
</dbReference>
<evidence type="ECO:0000313" key="2">
    <source>
        <dbReference type="EMBL" id="MFI7587731.1"/>
    </source>
</evidence>
<dbReference type="InterPro" id="IPR036388">
    <property type="entry name" value="WH-like_DNA-bd_sf"/>
</dbReference>
<dbReference type="PANTHER" id="PTHR43252">
    <property type="entry name" value="TRANSCRIPTIONAL REGULATOR YQJI"/>
    <property type="match status" value="1"/>
</dbReference>
<sequence>MAMTDVLLALLARGPRHGYDLKRSYDEWFAGLRPLAFGQVYSTLARLQRDGLVEVAHTEGGDGPERVVYETTGAGREALRVWLEEPVEPNGTASDDLQRKVLAAHRLKEDVPALIARQRAAHLRAMRALTPSGELAATLTADLARLRLDAELRWLELAEERLARG</sequence>
<proteinExistence type="predicted"/>
<gene>
    <name evidence="2" type="ORF">ACIB24_11715</name>
</gene>
<organism evidence="2 3">
    <name type="scientific">Spongisporangium articulatum</name>
    <dbReference type="NCBI Taxonomy" id="3362603"/>
    <lineage>
        <taxon>Bacteria</taxon>
        <taxon>Bacillati</taxon>
        <taxon>Actinomycetota</taxon>
        <taxon>Actinomycetes</taxon>
        <taxon>Kineosporiales</taxon>
        <taxon>Kineosporiaceae</taxon>
        <taxon>Spongisporangium</taxon>
    </lineage>
</organism>
<dbReference type="Gene3D" id="1.10.10.10">
    <property type="entry name" value="Winged helix-like DNA-binding domain superfamily/Winged helix DNA-binding domain"/>
    <property type="match status" value="1"/>
</dbReference>
<accession>A0ABW8AN06</accession>